<dbReference type="Proteomes" id="UP001269061">
    <property type="component" value="Unassembled WGS sequence"/>
</dbReference>
<evidence type="ECO:0000313" key="3">
    <source>
        <dbReference type="EMBL" id="MDT2770533.1"/>
    </source>
</evidence>
<name>A0AAE4I4U9_9ENTE</name>
<proteinExistence type="predicted"/>
<dbReference type="Proteomes" id="UP001180842">
    <property type="component" value="Unassembled WGS sequence"/>
</dbReference>
<keyword evidence="5" id="KW-1185">Reference proteome</keyword>
<dbReference type="GO" id="GO:0003677">
    <property type="term" value="F:DNA binding"/>
    <property type="evidence" value="ECO:0007669"/>
    <property type="project" value="InterPro"/>
</dbReference>
<dbReference type="CDD" id="cd00093">
    <property type="entry name" value="HTH_XRE"/>
    <property type="match status" value="1"/>
</dbReference>
<protein>
    <submittedName>
        <fullName evidence="2">Helix-turn-helix transcriptional regulator</fullName>
    </submittedName>
</protein>
<evidence type="ECO:0000313" key="2">
    <source>
        <dbReference type="EMBL" id="MDT2737924.1"/>
    </source>
</evidence>
<evidence type="ECO:0000313" key="4">
    <source>
        <dbReference type="Proteomes" id="UP001180842"/>
    </source>
</evidence>
<gene>
    <name evidence="2" type="ORF">P7H00_12470</name>
    <name evidence="3" type="ORF">P7H46_06700</name>
</gene>
<organism evidence="2 4">
    <name type="scientific">Enterococcus pseudoavium</name>
    <dbReference type="NCBI Taxonomy" id="44007"/>
    <lineage>
        <taxon>Bacteria</taxon>
        <taxon>Bacillati</taxon>
        <taxon>Bacillota</taxon>
        <taxon>Bacilli</taxon>
        <taxon>Lactobacillales</taxon>
        <taxon>Enterococcaceae</taxon>
        <taxon>Enterococcus</taxon>
    </lineage>
</organism>
<dbReference type="Gene3D" id="1.10.260.40">
    <property type="entry name" value="lambda repressor-like DNA-binding domains"/>
    <property type="match status" value="1"/>
</dbReference>
<dbReference type="SMART" id="SM00530">
    <property type="entry name" value="HTH_XRE"/>
    <property type="match status" value="1"/>
</dbReference>
<comment type="caution">
    <text evidence="2">The sequence shown here is derived from an EMBL/GenBank/DDBJ whole genome shotgun (WGS) entry which is preliminary data.</text>
</comment>
<dbReference type="RefSeq" id="WP_246022676.1">
    <property type="nucleotide sequence ID" value="NZ_JARQAI010000024.1"/>
</dbReference>
<sequence>MEILLERIKLLCKSRGITVSQLEDNLDLPSNTIYQWKKRIPNTERLKKVADYFNTSLDYLLGRTDNQYAGLSPEQRKLTIKEALESAMGKDGKEIDADDIPTLTRIIEAYLDGKN</sequence>
<dbReference type="EMBL" id="JARQAI010000024">
    <property type="protein sequence ID" value="MDT2737924.1"/>
    <property type="molecule type" value="Genomic_DNA"/>
</dbReference>
<evidence type="ECO:0000259" key="1">
    <source>
        <dbReference type="PROSITE" id="PS50943"/>
    </source>
</evidence>
<dbReference type="SUPFAM" id="SSF47413">
    <property type="entry name" value="lambda repressor-like DNA-binding domains"/>
    <property type="match status" value="1"/>
</dbReference>
<dbReference type="AlphaFoldDB" id="A0AAE4I4U9"/>
<reference evidence="2 5" key="1">
    <citation type="submission" date="2023-03" db="EMBL/GenBank/DDBJ databases">
        <authorList>
            <person name="Shen W."/>
            <person name="Cai J."/>
        </authorList>
    </citation>
    <scope>NUCLEOTIDE SEQUENCE</scope>
    <source>
        <strain evidence="2">P69-2</strain>
        <strain evidence="3 5">Y59</strain>
    </source>
</reference>
<dbReference type="Pfam" id="PF01381">
    <property type="entry name" value="HTH_3"/>
    <property type="match status" value="1"/>
</dbReference>
<accession>A0AAE4I4U9</accession>
<dbReference type="GeneID" id="86911156"/>
<dbReference type="InterPro" id="IPR010982">
    <property type="entry name" value="Lambda_DNA-bd_dom_sf"/>
</dbReference>
<feature type="domain" description="HTH cro/C1-type" evidence="1">
    <location>
        <begin position="8"/>
        <end position="60"/>
    </location>
</feature>
<dbReference type="PROSITE" id="PS50943">
    <property type="entry name" value="HTH_CROC1"/>
    <property type="match status" value="1"/>
</dbReference>
<evidence type="ECO:0000313" key="5">
    <source>
        <dbReference type="Proteomes" id="UP001269061"/>
    </source>
</evidence>
<dbReference type="EMBL" id="JARQAZ010000005">
    <property type="protein sequence ID" value="MDT2770533.1"/>
    <property type="molecule type" value="Genomic_DNA"/>
</dbReference>
<dbReference type="InterPro" id="IPR001387">
    <property type="entry name" value="Cro/C1-type_HTH"/>
</dbReference>